<evidence type="ECO:0000313" key="2">
    <source>
        <dbReference type="Proteomes" id="UP000827872"/>
    </source>
</evidence>
<organism evidence="1 2">
    <name type="scientific">Sphaerodactylus townsendi</name>
    <dbReference type="NCBI Taxonomy" id="933632"/>
    <lineage>
        <taxon>Eukaryota</taxon>
        <taxon>Metazoa</taxon>
        <taxon>Chordata</taxon>
        <taxon>Craniata</taxon>
        <taxon>Vertebrata</taxon>
        <taxon>Euteleostomi</taxon>
        <taxon>Lepidosauria</taxon>
        <taxon>Squamata</taxon>
        <taxon>Bifurcata</taxon>
        <taxon>Gekkota</taxon>
        <taxon>Sphaerodactylidae</taxon>
        <taxon>Sphaerodactylus</taxon>
    </lineage>
</organism>
<proteinExistence type="predicted"/>
<accession>A0ACB8FQ51</accession>
<reference evidence="1" key="1">
    <citation type="submission" date="2021-08" db="EMBL/GenBank/DDBJ databases">
        <title>The first chromosome-level gecko genome reveals the dynamic sex chromosomes of Neotropical dwarf geckos (Sphaerodactylidae: Sphaerodactylus).</title>
        <authorList>
            <person name="Pinto B.J."/>
            <person name="Keating S.E."/>
            <person name="Gamble T."/>
        </authorList>
    </citation>
    <scope>NUCLEOTIDE SEQUENCE</scope>
    <source>
        <strain evidence="1">TG3544</strain>
    </source>
</reference>
<name>A0ACB8FQ51_9SAUR</name>
<keyword evidence="2" id="KW-1185">Reference proteome</keyword>
<dbReference type="EMBL" id="CM037619">
    <property type="protein sequence ID" value="KAH8007296.1"/>
    <property type="molecule type" value="Genomic_DNA"/>
</dbReference>
<dbReference type="Proteomes" id="UP000827872">
    <property type="component" value="Linkage Group LG06"/>
</dbReference>
<comment type="caution">
    <text evidence="1">The sequence shown here is derived from an EMBL/GenBank/DDBJ whole genome shotgun (WGS) entry which is preliminary data.</text>
</comment>
<sequence length="100" mass="10365">MADTAPSESLLLGQVSKEGPSCEAPPRFVQPLLMTPRPTNARPADVTMTWPVALCTCPGQSEASGLPQPGRHQRRPLLGFSLGGNGSHGMDVGLTAVSDG</sequence>
<protein>
    <submittedName>
        <fullName evidence="1">Uncharacterized protein</fullName>
    </submittedName>
</protein>
<evidence type="ECO:0000313" key="1">
    <source>
        <dbReference type="EMBL" id="KAH8007296.1"/>
    </source>
</evidence>
<gene>
    <name evidence="1" type="ORF">K3G42_019682</name>
</gene>